<sequence>MSYEYASAAVKWVVLAGIVGATVRARQENPRQSTERRNTNTTKARQPKTKSEPSSTASPASSIPISYNDKEEKEDMSWVTELASKKKGAAPSKTAPVRQQDSRLKTVKQSTANKKAAELSGDTSTTGADGDDDRSSANSPDLASTQHVVPVVGDIRDMMEPSSDGPSVLRLTEPETFIPARQKAPKKEAQQPESKKARQNRKKVEERKEAQSEIEKVRKSQMENQRRSAREARGEPAKNGLGAPPANNAWDAKKSAAPHANGTTLLDTFSQETPATAGAEIKRSNGWSSQNLPSEEEQMRILMEDDESAWKTVSKKKTTKRKNTDSNDEEGGAVKPLELLPKSEPTQSIPAESAIADSNDGHQDDNEGWTVA</sequence>
<dbReference type="Proteomes" id="UP000799302">
    <property type="component" value="Unassembled WGS sequence"/>
</dbReference>
<organism evidence="2 3">
    <name type="scientific">Microthyrium microscopicum</name>
    <dbReference type="NCBI Taxonomy" id="703497"/>
    <lineage>
        <taxon>Eukaryota</taxon>
        <taxon>Fungi</taxon>
        <taxon>Dikarya</taxon>
        <taxon>Ascomycota</taxon>
        <taxon>Pezizomycotina</taxon>
        <taxon>Dothideomycetes</taxon>
        <taxon>Dothideomycetes incertae sedis</taxon>
        <taxon>Microthyriales</taxon>
        <taxon>Microthyriaceae</taxon>
        <taxon>Microthyrium</taxon>
    </lineage>
</organism>
<feature type="region of interest" description="Disordered" evidence="1">
    <location>
        <begin position="24"/>
        <end position="372"/>
    </location>
</feature>
<feature type="compositionally biased region" description="Basic and acidic residues" evidence="1">
    <location>
        <begin position="185"/>
        <end position="236"/>
    </location>
</feature>
<keyword evidence="3" id="KW-1185">Reference proteome</keyword>
<feature type="compositionally biased region" description="Basic and acidic residues" evidence="1">
    <location>
        <begin position="25"/>
        <end position="38"/>
    </location>
</feature>
<feature type="compositionally biased region" description="Polar residues" evidence="1">
    <location>
        <begin position="261"/>
        <end position="274"/>
    </location>
</feature>
<dbReference type="OrthoDB" id="4207724at2759"/>
<dbReference type="AlphaFoldDB" id="A0A6A6U8Z7"/>
<evidence type="ECO:0000313" key="3">
    <source>
        <dbReference type="Proteomes" id="UP000799302"/>
    </source>
</evidence>
<protein>
    <submittedName>
        <fullName evidence="2">Uncharacterized protein</fullName>
    </submittedName>
</protein>
<accession>A0A6A6U8Z7</accession>
<proteinExistence type="predicted"/>
<name>A0A6A6U8Z7_9PEZI</name>
<evidence type="ECO:0000313" key="2">
    <source>
        <dbReference type="EMBL" id="KAF2667773.1"/>
    </source>
</evidence>
<evidence type="ECO:0000256" key="1">
    <source>
        <dbReference type="SAM" id="MobiDB-lite"/>
    </source>
</evidence>
<reference evidence="2" key="1">
    <citation type="journal article" date="2020" name="Stud. Mycol.">
        <title>101 Dothideomycetes genomes: a test case for predicting lifestyles and emergence of pathogens.</title>
        <authorList>
            <person name="Haridas S."/>
            <person name="Albert R."/>
            <person name="Binder M."/>
            <person name="Bloem J."/>
            <person name="Labutti K."/>
            <person name="Salamov A."/>
            <person name="Andreopoulos B."/>
            <person name="Baker S."/>
            <person name="Barry K."/>
            <person name="Bills G."/>
            <person name="Bluhm B."/>
            <person name="Cannon C."/>
            <person name="Castanera R."/>
            <person name="Culley D."/>
            <person name="Daum C."/>
            <person name="Ezra D."/>
            <person name="Gonzalez J."/>
            <person name="Henrissat B."/>
            <person name="Kuo A."/>
            <person name="Liang C."/>
            <person name="Lipzen A."/>
            <person name="Lutzoni F."/>
            <person name="Magnuson J."/>
            <person name="Mondo S."/>
            <person name="Nolan M."/>
            <person name="Ohm R."/>
            <person name="Pangilinan J."/>
            <person name="Park H.-J."/>
            <person name="Ramirez L."/>
            <person name="Alfaro M."/>
            <person name="Sun H."/>
            <person name="Tritt A."/>
            <person name="Yoshinaga Y."/>
            <person name="Zwiers L.-H."/>
            <person name="Turgeon B."/>
            <person name="Goodwin S."/>
            <person name="Spatafora J."/>
            <person name="Crous P."/>
            <person name="Grigoriev I."/>
        </authorList>
    </citation>
    <scope>NUCLEOTIDE SEQUENCE</scope>
    <source>
        <strain evidence="2">CBS 115976</strain>
    </source>
</reference>
<gene>
    <name evidence="2" type="ORF">BT63DRAFT_300645</name>
</gene>
<feature type="compositionally biased region" description="Low complexity" evidence="1">
    <location>
        <begin position="52"/>
        <end position="66"/>
    </location>
</feature>
<dbReference type="EMBL" id="MU004237">
    <property type="protein sequence ID" value="KAF2667773.1"/>
    <property type="molecule type" value="Genomic_DNA"/>
</dbReference>